<proteinExistence type="predicted"/>
<accession>A0A9D1FJH9</accession>
<protein>
    <submittedName>
        <fullName evidence="1">Uncharacterized protein</fullName>
    </submittedName>
</protein>
<sequence>MDIDVNRYAKIEKIPYYTTKMSKTANNIEQLANMSDTQIMLSSMAKSEQDAKKSLAGRLSKVITPATIGAFILTDMAKAKVKDGDVIKKAPPSMKLLVGAASLASWLGVFKSYDIANKASNKLADKTDNENLKAGILLTGTIGGAAGIYLGARELITRGVKKFAESMPETMGELSKKAAKFDENVRANEIIKTLKKNVAEPVSKFAAKHGKLSKFVSKNSFPLIFGLSVLGSFLIGNKISKIRNESFEENANKLYQTREEARVATAKLEASKADYDSKIKDDGFVVNTKEIIKTADANPNNIDKAIEETIAEALK</sequence>
<evidence type="ECO:0000313" key="2">
    <source>
        <dbReference type="Proteomes" id="UP000886865"/>
    </source>
</evidence>
<dbReference type="Proteomes" id="UP000886865">
    <property type="component" value="Unassembled WGS sequence"/>
</dbReference>
<reference evidence="1" key="2">
    <citation type="journal article" date="2021" name="PeerJ">
        <title>Extensive microbial diversity within the chicken gut microbiome revealed by metagenomics and culture.</title>
        <authorList>
            <person name="Gilroy R."/>
            <person name="Ravi A."/>
            <person name="Getino M."/>
            <person name="Pursley I."/>
            <person name="Horton D.L."/>
            <person name="Alikhan N.F."/>
            <person name="Baker D."/>
            <person name="Gharbi K."/>
            <person name="Hall N."/>
            <person name="Watson M."/>
            <person name="Adriaenssens E.M."/>
            <person name="Foster-Nyarko E."/>
            <person name="Jarju S."/>
            <person name="Secka A."/>
            <person name="Antonio M."/>
            <person name="Oren A."/>
            <person name="Chaudhuri R.R."/>
            <person name="La Ragione R."/>
            <person name="Hildebrand F."/>
            <person name="Pallen M.J."/>
        </authorList>
    </citation>
    <scope>NUCLEOTIDE SEQUENCE</scope>
    <source>
        <strain evidence="1">CHK152-2871</strain>
    </source>
</reference>
<name>A0A9D1FJH9_9BACT</name>
<evidence type="ECO:0000313" key="1">
    <source>
        <dbReference type="EMBL" id="HIS74839.1"/>
    </source>
</evidence>
<dbReference type="EMBL" id="DVJQ01000064">
    <property type="protein sequence ID" value="HIS74839.1"/>
    <property type="molecule type" value="Genomic_DNA"/>
</dbReference>
<organism evidence="1 2">
    <name type="scientific">Candidatus Galligastranaerophilus intestinavium</name>
    <dbReference type="NCBI Taxonomy" id="2840836"/>
    <lineage>
        <taxon>Bacteria</taxon>
        <taxon>Candidatus Galligastranaerophilus</taxon>
    </lineage>
</organism>
<comment type="caution">
    <text evidence="1">The sequence shown here is derived from an EMBL/GenBank/DDBJ whole genome shotgun (WGS) entry which is preliminary data.</text>
</comment>
<dbReference type="AlphaFoldDB" id="A0A9D1FJH9"/>
<reference evidence="1" key="1">
    <citation type="submission" date="2020-10" db="EMBL/GenBank/DDBJ databases">
        <authorList>
            <person name="Gilroy R."/>
        </authorList>
    </citation>
    <scope>NUCLEOTIDE SEQUENCE</scope>
    <source>
        <strain evidence="1">CHK152-2871</strain>
    </source>
</reference>
<gene>
    <name evidence="1" type="ORF">IAA86_07445</name>
</gene>